<evidence type="ECO:0000313" key="7">
    <source>
        <dbReference type="Proteomes" id="UP000295367"/>
    </source>
</evidence>
<keyword evidence="7" id="KW-1185">Reference proteome</keyword>
<dbReference type="OrthoDB" id="8565703at2"/>
<gene>
    <name evidence="6" type="ORF">EDC63_10177</name>
</gene>
<evidence type="ECO:0000256" key="5">
    <source>
        <dbReference type="SAM" id="Phobius"/>
    </source>
</evidence>
<protein>
    <submittedName>
        <fullName evidence="6">Etoposide-induced protein 2.4 (EI24)</fullName>
    </submittedName>
</protein>
<keyword evidence="4 5" id="KW-0472">Membrane</keyword>
<keyword evidence="2 5" id="KW-0812">Transmembrane</keyword>
<evidence type="ECO:0000256" key="1">
    <source>
        <dbReference type="ARBA" id="ARBA00004141"/>
    </source>
</evidence>
<evidence type="ECO:0000256" key="2">
    <source>
        <dbReference type="ARBA" id="ARBA00022692"/>
    </source>
</evidence>
<dbReference type="InterPro" id="IPR059112">
    <property type="entry name" value="CysZ/EI24"/>
</dbReference>
<dbReference type="EMBL" id="SMCO01000001">
    <property type="protein sequence ID" value="TCV90111.1"/>
    <property type="molecule type" value="Genomic_DNA"/>
</dbReference>
<evidence type="ECO:0000256" key="4">
    <source>
        <dbReference type="ARBA" id="ARBA00023136"/>
    </source>
</evidence>
<organism evidence="6 7">
    <name type="scientific">Sulfurirhabdus autotrophica</name>
    <dbReference type="NCBI Taxonomy" id="1706046"/>
    <lineage>
        <taxon>Bacteria</taxon>
        <taxon>Pseudomonadati</taxon>
        <taxon>Pseudomonadota</taxon>
        <taxon>Betaproteobacteria</taxon>
        <taxon>Nitrosomonadales</taxon>
        <taxon>Sulfuricellaceae</taxon>
        <taxon>Sulfurirhabdus</taxon>
    </lineage>
</organism>
<reference evidence="6 7" key="1">
    <citation type="submission" date="2019-03" db="EMBL/GenBank/DDBJ databases">
        <title>Genomic Encyclopedia of Type Strains, Phase IV (KMG-IV): sequencing the most valuable type-strain genomes for metagenomic binning, comparative biology and taxonomic classification.</title>
        <authorList>
            <person name="Goeker M."/>
        </authorList>
    </citation>
    <scope>NUCLEOTIDE SEQUENCE [LARGE SCALE GENOMIC DNA]</scope>
    <source>
        <strain evidence="6 7">DSM 100309</strain>
    </source>
</reference>
<dbReference type="RefSeq" id="WP_124947911.1">
    <property type="nucleotide sequence ID" value="NZ_BHVT01000073.1"/>
</dbReference>
<feature type="transmembrane region" description="Helical" evidence="5">
    <location>
        <begin position="121"/>
        <end position="142"/>
    </location>
</feature>
<evidence type="ECO:0000313" key="6">
    <source>
        <dbReference type="EMBL" id="TCV90111.1"/>
    </source>
</evidence>
<feature type="transmembrane region" description="Helical" evidence="5">
    <location>
        <begin position="21"/>
        <end position="43"/>
    </location>
</feature>
<dbReference type="Pfam" id="PF07264">
    <property type="entry name" value="EI24"/>
    <property type="match status" value="1"/>
</dbReference>
<feature type="transmembrane region" description="Helical" evidence="5">
    <location>
        <begin position="148"/>
        <end position="166"/>
    </location>
</feature>
<dbReference type="AlphaFoldDB" id="A0A4R3YDY3"/>
<comment type="caution">
    <text evidence="6">The sequence shown here is derived from an EMBL/GenBank/DDBJ whole genome shotgun (WGS) entry which is preliminary data.</text>
</comment>
<keyword evidence="3 5" id="KW-1133">Transmembrane helix</keyword>
<name>A0A4R3YDY3_9PROT</name>
<comment type="subcellular location">
    <subcellularLocation>
        <location evidence="1">Membrane</location>
        <topology evidence="1">Multi-pass membrane protein</topology>
    </subcellularLocation>
</comment>
<accession>A0A4R3YDY3</accession>
<feature type="transmembrane region" description="Helical" evidence="5">
    <location>
        <begin position="71"/>
        <end position="100"/>
    </location>
</feature>
<sequence length="240" mass="27520">MQDTFNALFKALKCLFHPKMLSLILWPMLLATIFWGGTAYYFWHDWINILTNFAGQFNATDYLQRHELNWIAGYFISFILFMLLLPVIYTTALLITSIFAMPLMVNHIASRDFPNLELKHGGTVAGSIWNGLIAILIYVILWVVTIPLWLFTPFAVLIPIVLTAYLNQRLFRYDALADHASAPEFETIMERSSTKFYVMGAALALLQFVPILQFFTPVYIGLAFIYLSLAELEVLRKSST</sequence>
<dbReference type="Proteomes" id="UP000295367">
    <property type="component" value="Unassembled WGS sequence"/>
</dbReference>
<evidence type="ECO:0000256" key="3">
    <source>
        <dbReference type="ARBA" id="ARBA00022989"/>
    </source>
</evidence>
<proteinExistence type="predicted"/>